<evidence type="ECO:0000313" key="2">
    <source>
        <dbReference type="Proteomes" id="UP000694559"/>
    </source>
</evidence>
<accession>A0A8C6VH38</accession>
<name>A0A8C6VH38_NAJNA</name>
<dbReference type="Ensembl" id="ENSNNAT00000004220.1">
    <property type="protein sequence ID" value="ENSNNAP00000004034.1"/>
    <property type="gene ID" value="ENSNNAG00000002726.1"/>
</dbReference>
<organism evidence="1 2">
    <name type="scientific">Naja naja</name>
    <name type="common">Indian cobra</name>
    <dbReference type="NCBI Taxonomy" id="35670"/>
    <lineage>
        <taxon>Eukaryota</taxon>
        <taxon>Metazoa</taxon>
        <taxon>Chordata</taxon>
        <taxon>Craniata</taxon>
        <taxon>Vertebrata</taxon>
        <taxon>Euteleostomi</taxon>
        <taxon>Lepidosauria</taxon>
        <taxon>Squamata</taxon>
        <taxon>Bifurcata</taxon>
        <taxon>Unidentata</taxon>
        <taxon>Episquamata</taxon>
        <taxon>Toxicofera</taxon>
        <taxon>Serpentes</taxon>
        <taxon>Colubroidea</taxon>
        <taxon>Elapidae</taxon>
        <taxon>Elapinae</taxon>
        <taxon>Naja</taxon>
    </lineage>
</organism>
<protein>
    <submittedName>
        <fullName evidence="1">Uncharacterized protein</fullName>
    </submittedName>
</protein>
<keyword evidence="2" id="KW-1185">Reference proteome</keyword>
<reference evidence="1" key="2">
    <citation type="submission" date="2025-09" db="UniProtKB">
        <authorList>
            <consortium name="Ensembl"/>
        </authorList>
    </citation>
    <scope>IDENTIFICATION</scope>
</reference>
<proteinExistence type="predicted"/>
<dbReference type="Proteomes" id="UP000694559">
    <property type="component" value="Unplaced"/>
</dbReference>
<dbReference type="AlphaFoldDB" id="A0A8C6VH38"/>
<evidence type="ECO:0000313" key="1">
    <source>
        <dbReference type="Ensembl" id="ENSNNAP00000004034.1"/>
    </source>
</evidence>
<sequence>SHRCPWSPGTFYTSASPGYTRASGRRKQHHHKICCASFSKVPLNLILDSMYVSQIVSTIFDSYLSPSIEPDLLALFCTLQSLIAERNCPFLLLILGATNLSLVCSKKVTIGQAMQLHI</sequence>
<reference evidence="1" key="1">
    <citation type="submission" date="2025-08" db="UniProtKB">
        <authorList>
            <consortium name="Ensembl"/>
        </authorList>
    </citation>
    <scope>IDENTIFICATION</scope>
</reference>